<feature type="transmembrane region" description="Helical" evidence="1">
    <location>
        <begin position="91"/>
        <end position="111"/>
    </location>
</feature>
<feature type="transmembrane region" description="Helical" evidence="1">
    <location>
        <begin position="260"/>
        <end position="285"/>
    </location>
</feature>
<evidence type="ECO:0000313" key="3">
    <source>
        <dbReference type="Proteomes" id="UP000663760"/>
    </source>
</evidence>
<gene>
    <name evidence="2" type="ORF">SI8410_02002865</name>
</gene>
<dbReference type="EMBL" id="LR746265">
    <property type="protein sequence ID" value="CAA7391594.1"/>
    <property type="molecule type" value="Genomic_DNA"/>
</dbReference>
<sequence>MHGCRSDGTIDDSDFSNPLPWIGVYVALFSLVCAVLMGFDLAEGFRRRRHWFPCRAFSLNATTLTLLGIAAKLPADINTAMPGRWDQLSKLTGAVLVCTAMGNIMPSLGVTDNIFSNTVALAILVITVVGNITTQLTTGVIYSFHLEHYIVLSFMLILLAITISSALIVSTTKEDLEKKYNTKLKMEKERNSDQKLEMTVDEYWLMAHTSSPQYVLGRSANCTASGVFCLLGAVVLIQAVCRSFVPEFRSFCAGESDYEWSSVVVSISQMVTISVGTVAPAWRCLSAVRFRGKKIGGWNALSLEKYWFLMLNERRESRLKPLIDRRWFRKAGRTLRNSSLWLLIVMQAVVVVFCKVVALLSLLVGIGVWHICRMIRHPRTRLSSASSVCFVDKGRDEDFGVDLGEFVLHLEGENQLVELIMKSGRRDSEKSIQEGRDRPPVHLTELIRQYSSNGFLKIGRCGVRQMYPNCWALPLVTLASIALAIPGIDRAALKALRRGVDEGLRYVRLVDRHLDTHGLVNAAEAADILWDQVDLFGRWFDTKLCRLSGRGDHVATEEILRILENVGILEERRGGQENGTEPANWPPRVLAGMSMKTMARTIREGAGADLSPVALFGWLCEAIADLLGACLTNIPKVVWMECICSSTEEREERVEEAALLVGESQELLEFLNQHRANSYPQGERHSVDAWASSIV</sequence>
<evidence type="ECO:0000313" key="2">
    <source>
        <dbReference type="EMBL" id="CAA7391594.1"/>
    </source>
</evidence>
<protein>
    <submittedName>
        <fullName evidence="2">Uncharacterized protein</fullName>
    </submittedName>
</protein>
<feature type="transmembrane region" description="Helical" evidence="1">
    <location>
        <begin position="22"/>
        <end position="42"/>
    </location>
</feature>
<evidence type="ECO:0000256" key="1">
    <source>
        <dbReference type="SAM" id="Phobius"/>
    </source>
</evidence>
<proteinExistence type="predicted"/>
<feature type="transmembrane region" description="Helical" evidence="1">
    <location>
        <begin position="148"/>
        <end position="169"/>
    </location>
</feature>
<organism evidence="2 3">
    <name type="scientific">Spirodela intermedia</name>
    <name type="common">Intermediate duckweed</name>
    <dbReference type="NCBI Taxonomy" id="51605"/>
    <lineage>
        <taxon>Eukaryota</taxon>
        <taxon>Viridiplantae</taxon>
        <taxon>Streptophyta</taxon>
        <taxon>Embryophyta</taxon>
        <taxon>Tracheophyta</taxon>
        <taxon>Spermatophyta</taxon>
        <taxon>Magnoliopsida</taxon>
        <taxon>Liliopsida</taxon>
        <taxon>Araceae</taxon>
        <taxon>Lemnoideae</taxon>
        <taxon>Spirodela</taxon>
    </lineage>
</organism>
<keyword evidence="1" id="KW-0812">Transmembrane</keyword>
<accession>A0A7I8K5K3</accession>
<dbReference type="OrthoDB" id="1915303at2759"/>
<feature type="transmembrane region" description="Helical" evidence="1">
    <location>
        <begin position="220"/>
        <end position="240"/>
    </location>
</feature>
<keyword evidence="1" id="KW-0472">Membrane</keyword>
<feature type="transmembrane region" description="Helical" evidence="1">
    <location>
        <begin position="118"/>
        <end position="142"/>
    </location>
</feature>
<reference evidence="2" key="1">
    <citation type="submission" date="2020-02" db="EMBL/GenBank/DDBJ databases">
        <authorList>
            <person name="Scholz U."/>
            <person name="Mascher M."/>
            <person name="Fiebig A."/>
        </authorList>
    </citation>
    <scope>NUCLEOTIDE SEQUENCE</scope>
</reference>
<dbReference type="PANTHER" id="PTHR35307">
    <property type="entry name" value="PROTEIN, PUTATIVE-RELATED"/>
    <property type="match status" value="1"/>
</dbReference>
<name>A0A7I8K5K3_SPIIN</name>
<feature type="transmembrane region" description="Helical" evidence="1">
    <location>
        <begin position="54"/>
        <end position="71"/>
    </location>
</feature>
<feature type="transmembrane region" description="Helical" evidence="1">
    <location>
        <begin position="340"/>
        <end position="369"/>
    </location>
</feature>
<dbReference type="PANTHER" id="PTHR35307:SF3">
    <property type="entry name" value="DUF4220 DOMAIN-CONTAINING PROTEIN"/>
    <property type="match status" value="1"/>
</dbReference>
<keyword evidence="3" id="KW-1185">Reference proteome</keyword>
<keyword evidence="1" id="KW-1133">Transmembrane helix</keyword>
<dbReference type="Proteomes" id="UP000663760">
    <property type="component" value="Chromosome 2"/>
</dbReference>
<dbReference type="AlphaFoldDB" id="A0A7I8K5K3"/>